<evidence type="ECO:0000313" key="3">
    <source>
        <dbReference type="Proteomes" id="UP000054350"/>
    </source>
</evidence>
<feature type="compositionally biased region" description="Basic residues" evidence="1">
    <location>
        <begin position="358"/>
        <end position="374"/>
    </location>
</feature>
<feature type="region of interest" description="Disordered" evidence="1">
    <location>
        <begin position="354"/>
        <end position="374"/>
    </location>
</feature>
<keyword evidence="3" id="KW-1185">Reference proteome</keyword>
<protein>
    <submittedName>
        <fullName evidence="2">Uncharacterized protein</fullName>
    </submittedName>
</protein>
<name>A0A0L0T790_ALLM3</name>
<feature type="compositionally biased region" description="Acidic residues" evidence="1">
    <location>
        <begin position="238"/>
        <end position="254"/>
    </location>
</feature>
<dbReference type="AlphaFoldDB" id="A0A0L0T790"/>
<proteinExistence type="predicted"/>
<organism evidence="2 3">
    <name type="scientific">Allomyces macrogynus (strain ATCC 38327)</name>
    <name type="common">Allomyces javanicus var. macrogynus</name>
    <dbReference type="NCBI Taxonomy" id="578462"/>
    <lineage>
        <taxon>Eukaryota</taxon>
        <taxon>Fungi</taxon>
        <taxon>Fungi incertae sedis</taxon>
        <taxon>Blastocladiomycota</taxon>
        <taxon>Blastocladiomycetes</taxon>
        <taxon>Blastocladiales</taxon>
        <taxon>Blastocladiaceae</taxon>
        <taxon>Allomyces</taxon>
    </lineage>
</organism>
<accession>A0A0L0T790</accession>
<dbReference type="Proteomes" id="UP000054350">
    <property type="component" value="Unassembled WGS sequence"/>
</dbReference>
<gene>
    <name evidence="2" type="ORF">AMAG_14673</name>
</gene>
<reference evidence="2 3" key="1">
    <citation type="submission" date="2009-11" db="EMBL/GenBank/DDBJ databases">
        <title>Annotation of Allomyces macrogynus ATCC 38327.</title>
        <authorList>
            <consortium name="The Broad Institute Genome Sequencing Platform"/>
            <person name="Russ C."/>
            <person name="Cuomo C."/>
            <person name="Burger G."/>
            <person name="Gray M.W."/>
            <person name="Holland P.W.H."/>
            <person name="King N."/>
            <person name="Lang F.B.F."/>
            <person name="Roger A.J."/>
            <person name="Ruiz-Trillo I."/>
            <person name="Young S.K."/>
            <person name="Zeng Q."/>
            <person name="Gargeya S."/>
            <person name="Fitzgerald M."/>
            <person name="Haas B."/>
            <person name="Abouelleil A."/>
            <person name="Alvarado L."/>
            <person name="Arachchi H.M."/>
            <person name="Berlin A."/>
            <person name="Chapman S.B."/>
            <person name="Gearin G."/>
            <person name="Goldberg J."/>
            <person name="Griggs A."/>
            <person name="Gujja S."/>
            <person name="Hansen M."/>
            <person name="Heiman D."/>
            <person name="Howarth C."/>
            <person name="Larimer J."/>
            <person name="Lui A."/>
            <person name="MacDonald P.J.P."/>
            <person name="McCowen C."/>
            <person name="Montmayeur A."/>
            <person name="Murphy C."/>
            <person name="Neiman D."/>
            <person name="Pearson M."/>
            <person name="Priest M."/>
            <person name="Roberts A."/>
            <person name="Saif S."/>
            <person name="Shea T."/>
            <person name="Sisk P."/>
            <person name="Stolte C."/>
            <person name="Sykes S."/>
            <person name="Wortman J."/>
            <person name="Nusbaum C."/>
            <person name="Birren B."/>
        </authorList>
    </citation>
    <scope>NUCLEOTIDE SEQUENCE [LARGE SCALE GENOMIC DNA]</scope>
    <source>
        <strain evidence="2 3">ATCC 38327</strain>
    </source>
</reference>
<reference evidence="3" key="2">
    <citation type="submission" date="2009-11" db="EMBL/GenBank/DDBJ databases">
        <title>The Genome Sequence of Allomyces macrogynus strain ATCC 38327.</title>
        <authorList>
            <consortium name="The Broad Institute Genome Sequencing Platform"/>
            <person name="Russ C."/>
            <person name="Cuomo C."/>
            <person name="Shea T."/>
            <person name="Young S.K."/>
            <person name="Zeng Q."/>
            <person name="Koehrsen M."/>
            <person name="Haas B."/>
            <person name="Borodovsky M."/>
            <person name="Guigo R."/>
            <person name="Alvarado L."/>
            <person name="Berlin A."/>
            <person name="Borenstein D."/>
            <person name="Chen Z."/>
            <person name="Engels R."/>
            <person name="Freedman E."/>
            <person name="Gellesch M."/>
            <person name="Goldberg J."/>
            <person name="Griggs A."/>
            <person name="Gujja S."/>
            <person name="Heiman D."/>
            <person name="Hepburn T."/>
            <person name="Howarth C."/>
            <person name="Jen D."/>
            <person name="Larson L."/>
            <person name="Lewis B."/>
            <person name="Mehta T."/>
            <person name="Park D."/>
            <person name="Pearson M."/>
            <person name="Roberts A."/>
            <person name="Saif S."/>
            <person name="Shenoy N."/>
            <person name="Sisk P."/>
            <person name="Stolte C."/>
            <person name="Sykes S."/>
            <person name="Walk T."/>
            <person name="White J."/>
            <person name="Yandava C."/>
            <person name="Burger G."/>
            <person name="Gray M.W."/>
            <person name="Holland P.W.H."/>
            <person name="King N."/>
            <person name="Lang F.B.F."/>
            <person name="Roger A.J."/>
            <person name="Ruiz-Trillo I."/>
            <person name="Lander E."/>
            <person name="Nusbaum C."/>
        </authorList>
    </citation>
    <scope>NUCLEOTIDE SEQUENCE [LARGE SCALE GENOMIC DNA]</scope>
    <source>
        <strain evidence="3">ATCC 38327</strain>
    </source>
</reference>
<evidence type="ECO:0000256" key="1">
    <source>
        <dbReference type="SAM" id="MobiDB-lite"/>
    </source>
</evidence>
<feature type="compositionally biased region" description="Polar residues" evidence="1">
    <location>
        <begin position="1"/>
        <end position="10"/>
    </location>
</feature>
<dbReference type="VEuPathDB" id="FungiDB:AMAG_14673"/>
<feature type="region of interest" description="Disordered" evidence="1">
    <location>
        <begin position="1"/>
        <end position="33"/>
    </location>
</feature>
<sequence>MSSPSSTHCPTASPAVPQPHLQGPKQAESSGDAGCAGLHAVSITDDFLKAHFPQIAESHVLVECLSPHSAGHPDPCVLGANAAAPYDTFTSIEIDASDVDSIGHATDPLAVLTDSWWLSYFLLHGLPVWTDGATCDASNVPMSAHDQFVSALFTLSAQAPPLLSEPTAPVPPIDAALLAAQVPVPAELELLLQSTECNTGAADQSMGDVRMQLEATRNVALKASGDALPESAVIQNTQEEEEEAEVTDGTESDSDDGKSTPEPHVVLTTLNGVHFVSAGTRQNKLRYSNLPAVVCVPDNCTVPDPLTSVKRKCLKERNRYDSSLSRVRRAALMHFLDEECVALYATLKRVAPQEAARFRRPQQKKQKRKQKRRE</sequence>
<dbReference type="EMBL" id="GG745366">
    <property type="protein sequence ID" value="KNE70551.1"/>
    <property type="molecule type" value="Genomic_DNA"/>
</dbReference>
<feature type="region of interest" description="Disordered" evidence="1">
    <location>
        <begin position="226"/>
        <end position="264"/>
    </location>
</feature>
<dbReference type="OrthoDB" id="10498524at2759"/>
<evidence type="ECO:0000313" key="2">
    <source>
        <dbReference type="EMBL" id="KNE70551.1"/>
    </source>
</evidence>